<evidence type="ECO:0000256" key="2">
    <source>
        <dbReference type="ARBA" id="ARBA00022692"/>
    </source>
</evidence>
<dbReference type="RefSeq" id="WP_128176446.1">
    <property type="nucleotide sequence ID" value="NZ_CP071409.1"/>
</dbReference>
<comment type="caution">
    <text evidence="7">The sequence shown here is derived from an EMBL/GenBank/DDBJ whole genome shotgun (WGS) entry which is preliminary data.</text>
</comment>
<organism evidence="7 8">
    <name type="scientific">[Pantoea] beijingensis</name>
    <dbReference type="NCBI Taxonomy" id="1324864"/>
    <lineage>
        <taxon>Bacteria</taxon>
        <taxon>Pseudomonadati</taxon>
        <taxon>Pseudomonadota</taxon>
        <taxon>Gammaproteobacteria</taxon>
        <taxon>Enterobacterales</taxon>
        <taxon>Erwiniaceae</taxon>
        <taxon>Erwinia</taxon>
    </lineage>
</organism>
<evidence type="ECO:0000256" key="3">
    <source>
        <dbReference type="ARBA" id="ARBA00022989"/>
    </source>
</evidence>
<gene>
    <name evidence="7" type="ORF">ED28_06730</name>
</gene>
<dbReference type="AlphaFoldDB" id="A0A443IF26"/>
<name>A0A443IF26_9GAMM</name>
<feature type="domain" description="DUF1232" evidence="6">
    <location>
        <begin position="29"/>
        <end position="63"/>
    </location>
</feature>
<dbReference type="GO" id="GO:0012505">
    <property type="term" value="C:endomembrane system"/>
    <property type="evidence" value="ECO:0007669"/>
    <property type="project" value="UniProtKB-SubCell"/>
</dbReference>
<reference evidence="7 8" key="1">
    <citation type="submission" date="2014-04" db="EMBL/GenBank/DDBJ databases">
        <title>Draft genome sequence of Pantoea beijingensis strain LMG 27579, an emerging pathogen to Pleurotus eryngii with potential industrial application.</title>
        <authorList>
            <person name="Xu F."/>
            <person name="Liu Y."/>
            <person name="Wang S."/>
            <person name="Yin Y."/>
            <person name="Ma Y."/>
            <person name="Zhao S."/>
            <person name="Rong C."/>
        </authorList>
    </citation>
    <scope>NUCLEOTIDE SEQUENCE [LARGE SCALE GENOMIC DNA]</scope>
    <source>
        <strain evidence="7 8">LMG 27579</strain>
    </source>
</reference>
<feature type="transmembrane region" description="Helical" evidence="5">
    <location>
        <begin position="101"/>
        <end position="118"/>
    </location>
</feature>
<proteinExistence type="predicted"/>
<dbReference type="EMBL" id="JMEE01000009">
    <property type="protein sequence ID" value="RWR02673.1"/>
    <property type="molecule type" value="Genomic_DNA"/>
</dbReference>
<evidence type="ECO:0000259" key="6">
    <source>
        <dbReference type="Pfam" id="PF06803"/>
    </source>
</evidence>
<keyword evidence="3 5" id="KW-1133">Transmembrane helix</keyword>
<keyword evidence="8" id="KW-1185">Reference proteome</keyword>
<evidence type="ECO:0000313" key="8">
    <source>
        <dbReference type="Proteomes" id="UP000288794"/>
    </source>
</evidence>
<accession>A0A443IF26</accession>
<protein>
    <recommendedName>
        <fullName evidence="6">DUF1232 domain-containing protein</fullName>
    </recommendedName>
</protein>
<evidence type="ECO:0000256" key="1">
    <source>
        <dbReference type="ARBA" id="ARBA00004127"/>
    </source>
</evidence>
<evidence type="ECO:0000256" key="5">
    <source>
        <dbReference type="SAM" id="Phobius"/>
    </source>
</evidence>
<dbReference type="Proteomes" id="UP000288794">
    <property type="component" value="Unassembled WGS sequence"/>
</dbReference>
<comment type="subcellular location">
    <subcellularLocation>
        <location evidence="1">Endomembrane system</location>
        <topology evidence="1">Multi-pass membrane protein</topology>
    </subcellularLocation>
</comment>
<evidence type="ECO:0000256" key="4">
    <source>
        <dbReference type="ARBA" id="ARBA00023136"/>
    </source>
</evidence>
<feature type="transmembrane region" description="Helical" evidence="5">
    <location>
        <begin position="21"/>
        <end position="40"/>
    </location>
</feature>
<dbReference type="Pfam" id="PF06803">
    <property type="entry name" value="DUF1232"/>
    <property type="match status" value="1"/>
</dbReference>
<evidence type="ECO:0000313" key="7">
    <source>
        <dbReference type="EMBL" id="RWR02673.1"/>
    </source>
</evidence>
<dbReference type="InterPro" id="IPR010652">
    <property type="entry name" value="DUF1232"/>
</dbReference>
<keyword evidence="2 5" id="KW-0812">Transmembrane</keyword>
<keyword evidence="4 5" id="KW-0472">Membrane</keyword>
<sequence length="122" mass="14183">MFRRLARFKTQLMTMWYACRHPATPLYIKVLMAVIVMYVISPVDIIPDVIPVIGWLDDAIIVPIGVGLLLKLLPEEVRLQGEARRENNITGQAWRKGFSRTLWGILLLWLMLLGYVFFHRMS</sequence>